<dbReference type="PANTHER" id="PTHR10489">
    <property type="entry name" value="CELL ADHESION MOLECULE"/>
    <property type="match status" value="1"/>
</dbReference>
<dbReference type="GO" id="GO:0007204">
    <property type="term" value="P:positive regulation of cytosolic calcium ion concentration"/>
    <property type="evidence" value="ECO:0007669"/>
    <property type="project" value="TreeGrafter"/>
</dbReference>
<evidence type="ECO:0000313" key="13">
    <source>
        <dbReference type="EMBL" id="KAG8521567.1"/>
    </source>
</evidence>
<keyword evidence="14" id="KW-1185">Reference proteome</keyword>
<keyword evidence="3 11" id="KW-0812">Transmembrane</keyword>
<dbReference type="SUPFAM" id="SSF81321">
    <property type="entry name" value="Family A G protein-coupled receptor-like"/>
    <property type="match status" value="1"/>
</dbReference>
<dbReference type="GO" id="GO:0060326">
    <property type="term" value="P:cell chemotaxis"/>
    <property type="evidence" value="ECO:0007669"/>
    <property type="project" value="TreeGrafter"/>
</dbReference>
<sequence>MANHTSAPEDDYDVLIEGELNATDHKAAQCTPYDTRTLSAGLVPQLYSALFVAGFLGHAWLVFVLIKRKGLRHVENVYFLNLAISNLSFLLTLPFWAHAASHGGILGDPRCKILVGLSVVGLYGQVLWNALLMVQRCAHLRMPTPHLRMPTPHLRMPTPHLRMPTPYLRGRHQACVQDRRAFSGMPPCSIYLREVEHCLRLATAVT</sequence>
<name>A0A8J6AM12_GALPY</name>
<keyword evidence="9" id="KW-0325">Glycoprotein</keyword>
<dbReference type="GO" id="GO:0005737">
    <property type="term" value="C:cytoplasm"/>
    <property type="evidence" value="ECO:0007669"/>
    <property type="project" value="TreeGrafter"/>
</dbReference>
<feature type="transmembrane region" description="Helical" evidence="11">
    <location>
        <begin position="46"/>
        <end position="66"/>
    </location>
</feature>
<evidence type="ECO:0000256" key="4">
    <source>
        <dbReference type="ARBA" id="ARBA00022989"/>
    </source>
</evidence>
<keyword evidence="6 11" id="KW-0472">Membrane</keyword>
<evidence type="ECO:0000256" key="5">
    <source>
        <dbReference type="ARBA" id="ARBA00023040"/>
    </source>
</evidence>
<organism evidence="13 14">
    <name type="scientific">Galemys pyrenaicus</name>
    <name type="common">Iberian desman</name>
    <name type="synonym">Pyrenean desman</name>
    <dbReference type="NCBI Taxonomy" id="202257"/>
    <lineage>
        <taxon>Eukaryota</taxon>
        <taxon>Metazoa</taxon>
        <taxon>Chordata</taxon>
        <taxon>Craniata</taxon>
        <taxon>Vertebrata</taxon>
        <taxon>Euteleostomi</taxon>
        <taxon>Mammalia</taxon>
        <taxon>Eutheria</taxon>
        <taxon>Laurasiatheria</taxon>
        <taxon>Eulipotyphla</taxon>
        <taxon>Talpidae</taxon>
        <taxon>Galemys</taxon>
    </lineage>
</organism>
<evidence type="ECO:0000256" key="8">
    <source>
        <dbReference type="ARBA" id="ARBA00023170"/>
    </source>
</evidence>
<keyword evidence="10" id="KW-0807">Transducer</keyword>
<evidence type="ECO:0000256" key="1">
    <source>
        <dbReference type="ARBA" id="ARBA00004651"/>
    </source>
</evidence>
<dbReference type="InterPro" id="IPR050119">
    <property type="entry name" value="CCR1-9-like"/>
</dbReference>
<keyword evidence="8 13" id="KW-0675">Receptor</keyword>
<protein>
    <submittedName>
        <fullName evidence="13">Chemokine C-C motif receptor-like 2</fullName>
    </submittedName>
</protein>
<dbReference type="PANTHER" id="PTHR10489:SF655">
    <property type="entry name" value="C-C CHEMOKINE RECEPTOR-LIKE 2"/>
    <property type="match status" value="1"/>
</dbReference>
<dbReference type="GO" id="GO:0006955">
    <property type="term" value="P:immune response"/>
    <property type="evidence" value="ECO:0007669"/>
    <property type="project" value="TreeGrafter"/>
</dbReference>
<evidence type="ECO:0000313" key="14">
    <source>
        <dbReference type="Proteomes" id="UP000700334"/>
    </source>
</evidence>
<feature type="transmembrane region" description="Helical" evidence="11">
    <location>
        <begin position="78"/>
        <end position="97"/>
    </location>
</feature>
<comment type="subcellular location">
    <subcellularLocation>
        <location evidence="1">Cell membrane</location>
        <topology evidence="1">Multi-pass membrane protein</topology>
    </subcellularLocation>
</comment>
<keyword evidence="4 11" id="KW-1133">Transmembrane helix</keyword>
<comment type="caution">
    <text evidence="13">The sequence shown here is derived from an EMBL/GenBank/DDBJ whole genome shotgun (WGS) entry which is preliminary data.</text>
</comment>
<dbReference type="Proteomes" id="UP000700334">
    <property type="component" value="Unassembled WGS sequence"/>
</dbReference>
<keyword evidence="2" id="KW-1003">Cell membrane</keyword>
<evidence type="ECO:0000256" key="7">
    <source>
        <dbReference type="ARBA" id="ARBA00023157"/>
    </source>
</evidence>
<dbReference type="Gene3D" id="1.20.1070.10">
    <property type="entry name" value="Rhodopsin 7-helix transmembrane proteins"/>
    <property type="match status" value="1"/>
</dbReference>
<dbReference type="Pfam" id="PF00001">
    <property type="entry name" value="7tm_1"/>
    <property type="match status" value="1"/>
</dbReference>
<dbReference type="PRINTS" id="PR00657">
    <property type="entry name" value="CCCHEMOKINER"/>
</dbReference>
<dbReference type="InterPro" id="IPR000355">
    <property type="entry name" value="Chemokine_rcpt"/>
</dbReference>
<dbReference type="InterPro" id="IPR000276">
    <property type="entry name" value="GPCR_Rhodpsn"/>
</dbReference>
<evidence type="ECO:0000256" key="10">
    <source>
        <dbReference type="ARBA" id="ARBA00023224"/>
    </source>
</evidence>
<dbReference type="PRINTS" id="PR00237">
    <property type="entry name" value="GPCRRHODOPSN"/>
</dbReference>
<evidence type="ECO:0000256" key="3">
    <source>
        <dbReference type="ARBA" id="ARBA00022692"/>
    </source>
</evidence>
<gene>
    <name evidence="13" type="ORF">J0S82_005738</name>
</gene>
<feature type="domain" description="G-protein coupled receptors family 1 profile" evidence="12">
    <location>
        <begin position="57"/>
        <end position="143"/>
    </location>
</feature>
<dbReference type="GO" id="GO:0019722">
    <property type="term" value="P:calcium-mediated signaling"/>
    <property type="evidence" value="ECO:0007669"/>
    <property type="project" value="TreeGrafter"/>
</dbReference>
<dbReference type="PROSITE" id="PS50262">
    <property type="entry name" value="G_PROTEIN_RECEP_F1_2"/>
    <property type="match status" value="1"/>
</dbReference>
<feature type="transmembrane region" description="Helical" evidence="11">
    <location>
        <begin position="113"/>
        <end position="134"/>
    </location>
</feature>
<keyword evidence="5" id="KW-0297">G-protein coupled receptor</keyword>
<evidence type="ECO:0000256" key="9">
    <source>
        <dbReference type="ARBA" id="ARBA00023180"/>
    </source>
</evidence>
<dbReference type="GO" id="GO:0019957">
    <property type="term" value="F:C-C chemokine binding"/>
    <property type="evidence" value="ECO:0007669"/>
    <property type="project" value="TreeGrafter"/>
</dbReference>
<evidence type="ECO:0000259" key="12">
    <source>
        <dbReference type="PROSITE" id="PS50262"/>
    </source>
</evidence>
<evidence type="ECO:0000256" key="6">
    <source>
        <dbReference type="ARBA" id="ARBA00023136"/>
    </source>
</evidence>
<dbReference type="AlphaFoldDB" id="A0A8J6AM12"/>
<proteinExistence type="predicted"/>
<accession>A0A8J6AM12</accession>
<dbReference type="GO" id="GO:0006954">
    <property type="term" value="P:inflammatory response"/>
    <property type="evidence" value="ECO:0007669"/>
    <property type="project" value="TreeGrafter"/>
</dbReference>
<reference evidence="13" key="1">
    <citation type="journal article" date="2021" name="Evol. Appl.">
        <title>The genome of the Pyrenean desman and the effects of bottlenecks and inbreeding on the genomic landscape of an endangered species.</title>
        <authorList>
            <person name="Escoda L."/>
            <person name="Castresana J."/>
        </authorList>
    </citation>
    <scope>NUCLEOTIDE SEQUENCE</scope>
    <source>
        <strain evidence="13">IBE-C5619</strain>
    </source>
</reference>
<evidence type="ECO:0000256" key="2">
    <source>
        <dbReference type="ARBA" id="ARBA00022475"/>
    </source>
</evidence>
<dbReference type="InterPro" id="IPR017452">
    <property type="entry name" value="GPCR_Rhodpsn_7TM"/>
</dbReference>
<dbReference type="GO" id="GO:0009897">
    <property type="term" value="C:external side of plasma membrane"/>
    <property type="evidence" value="ECO:0007669"/>
    <property type="project" value="TreeGrafter"/>
</dbReference>
<evidence type="ECO:0000256" key="11">
    <source>
        <dbReference type="SAM" id="Phobius"/>
    </source>
</evidence>
<dbReference type="GO" id="GO:0016493">
    <property type="term" value="F:C-C chemokine receptor activity"/>
    <property type="evidence" value="ECO:0007669"/>
    <property type="project" value="TreeGrafter"/>
</dbReference>
<dbReference type="EMBL" id="JAGFMF010011466">
    <property type="protein sequence ID" value="KAG8521567.1"/>
    <property type="molecule type" value="Genomic_DNA"/>
</dbReference>
<dbReference type="OrthoDB" id="9802979at2759"/>
<keyword evidence="7" id="KW-1015">Disulfide bond</keyword>